<evidence type="ECO:0000313" key="3">
    <source>
        <dbReference type="EMBL" id="MFC0201685.1"/>
    </source>
</evidence>
<gene>
    <name evidence="3" type="ORF">ACFFIZ_15580</name>
</gene>
<feature type="signal peptide" evidence="2">
    <location>
        <begin position="1"/>
        <end position="28"/>
    </location>
</feature>
<keyword evidence="4" id="KW-1185">Reference proteome</keyword>
<organism evidence="3 4">
    <name type="scientific">Paracoccus rhizosphaerae</name>
    <dbReference type="NCBI Taxonomy" id="1133347"/>
    <lineage>
        <taxon>Bacteria</taxon>
        <taxon>Pseudomonadati</taxon>
        <taxon>Pseudomonadota</taxon>
        <taxon>Alphaproteobacteria</taxon>
        <taxon>Rhodobacterales</taxon>
        <taxon>Paracoccaceae</taxon>
        <taxon>Paracoccus</taxon>
    </lineage>
</organism>
<reference evidence="3 4" key="1">
    <citation type="submission" date="2024-09" db="EMBL/GenBank/DDBJ databases">
        <authorList>
            <person name="Sun Q."/>
            <person name="Mori K."/>
        </authorList>
    </citation>
    <scope>NUCLEOTIDE SEQUENCE [LARGE SCALE GENOMIC DNA]</scope>
    <source>
        <strain evidence="3 4">CCM 7904</strain>
    </source>
</reference>
<comment type="caution">
    <text evidence="3">The sequence shown here is derived from an EMBL/GenBank/DDBJ whole genome shotgun (WGS) entry which is preliminary data.</text>
</comment>
<proteinExistence type="predicted"/>
<dbReference type="EMBL" id="JBHLWQ010000144">
    <property type="protein sequence ID" value="MFC0201685.1"/>
    <property type="molecule type" value="Genomic_DNA"/>
</dbReference>
<evidence type="ECO:0000313" key="4">
    <source>
        <dbReference type="Proteomes" id="UP001589795"/>
    </source>
</evidence>
<feature type="chain" id="PRO_5047184236" evidence="2">
    <location>
        <begin position="29"/>
        <end position="234"/>
    </location>
</feature>
<evidence type="ECO:0000256" key="2">
    <source>
        <dbReference type="SAM" id="SignalP"/>
    </source>
</evidence>
<feature type="compositionally biased region" description="Gly residues" evidence="1">
    <location>
        <begin position="163"/>
        <end position="203"/>
    </location>
</feature>
<dbReference type="Proteomes" id="UP001589795">
    <property type="component" value="Unassembled WGS sequence"/>
</dbReference>
<name>A0ABV6CLS1_9RHOB</name>
<protein>
    <submittedName>
        <fullName evidence="3">Uncharacterized protein</fullName>
    </submittedName>
</protein>
<feature type="region of interest" description="Disordered" evidence="1">
    <location>
        <begin position="125"/>
        <end position="234"/>
    </location>
</feature>
<keyword evidence="2" id="KW-0732">Signal</keyword>
<feature type="compositionally biased region" description="Low complexity" evidence="1">
    <location>
        <begin position="142"/>
        <end position="154"/>
    </location>
</feature>
<accession>A0ABV6CLS1</accession>
<dbReference type="RefSeq" id="WP_265506840.1">
    <property type="nucleotide sequence ID" value="NZ_JAOTBE010000018.1"/>
</dbReference>
<sequence>MLTSSIKTLMAGGRVVTASALLATTAMAQTTTLDTPQGNTVIVPDDALEAQPSVGYVLESDYPRLDSIENNTTIAQTLISQGYSDVVISREGPILTVTAVRGVTPIELVYSTANGRLVSVDGVETREAPEGSSAGDQMGMNATADGDAGAPDAADGAEDSGMDDGGTGTDDGDTGGEGSGADGDTGGDASGADGSGADGGDAGGSDSAGSGGGSDGGDSDGGDSGGEGGSDGNG</sequence>
<evidence type="ECO:0000256" key="1">
    <source>
        <dbReference type="SAM" id="MobiDB-lite"/>
    </source>
</evidence>
<feature type="compositionally biased region" description="Gly residues" evidence="1">
    <location>
        <begin position="222"/>
        <end position="234"/>
    </location>
</feature>